<dbReference type="PROSITE" id="PS50292">
    <property type="entry name" value="PEROXIDASE_3"/>
    <property type="match status" value="1"/>
</dbReference>
<organism evidence="4 5">
    <name type="scientific">Kineosporia corallincola</name>
    <dbReference type="NCBI Taxonomy" id="2835133"/>
    <lineage>
        <taxon>Bacteria</taxon>
        <taxon>Bacillati</taxon>
        <taxon>Actinomycetota</taxon>
        <taxon>Actinomycetes</taxon>
        <taxon>Kineosporiales</taxon>
        <taxon>Kineosporiaceae</taxon>
        <taxon>Kineosporia</taxon>
    </lineage>
</organism>
<keyword evidence="2" id="KW-0964">Secreted</keyword>
<comment type="subcellular location">
    <subcellularLocation>
        <location evidence="1">Secreted</location>
    </subcellularLocation>
</comment>
<evidence type="ECO:0008006" key="6">
    <source>
        <dbReference type="Google" id="ProtNLM"/>
    </source>
</evidence>
<dbReference type="CDD" id="cd09819">
    <property type="entry name" value="An_peroxidase_bacterial_1"/>
    <property type="match status" value="1"/>
</dbReference>
<evidence type="ECO:0000313" key="5">
    <source>
        <dbReference type="Proteomes" id="UP001197247"/>
    </source>
</evidence>
<dbReference type="InterPro" id="IPR010255">
    <property type="entry name" value="Haem_peroxidase_sf"/>
</dbReference>
<dbReference type="SUPFAM" id="SSF48113">
    <property type="entry name" value="Heme-dependent peroxidases"/>
    <property type="match status" value="1"/>
</dbReference>
<dbReference type="InterPro" id="IPR019791">
    <property type="entry name" value="Haem_peroxidase_animal"/>
</dbReference>
<dbReference type="RefSeq" id="WP_214157852.1">
    <property type="nucleotide sequence ID" value="NZ_JAHBAY010000009.1"/>
</dbReference>
<reference evidence="4 5" key="1">
    <citation type="submission" date="2021-05" db="EMBL/GenBank/DDBJ databases">
        <title>Kineosporia and Streptomyces sp. nov. two new marine actinobacteria isolated from Coral.</title>
        <authorList>
            <person name="Buangrab K."/>
            <person name="Sutthacheep M."/>
            <person name="Yeemin T."/>
            <person name="Harunari E."/>
            <person name="Igarashi Y."/>
            <person name="Kanchanasin P."/>
            <person name="Tanasupawat S."/>
            <person name="Phongsopitanun W."/>
        </authorList>
    </citation>
    <scope>NUCLEOTIDE SEQUENCE [LARGE SCALE GENOMIC DNA]</scope>
    <source>
        <strain evidence="4 5">J2-2</strain>
    </source>
</reference>
<gene>
    <name evidence="4" type="ORF">KIH74_21400</name>
</gene>
<dbReference type="Proteomes" id="UP001197247">
    <property type="component" value="Unassembled WGS sequence"/>
</dbReference>
<keyword evidence="5" id="KW-1185">Reference proteome</keyword>
<dbReference type="InterPro" id="IPR037120">
    <property type="entry name" value="Haem_peroxidase_sf_animal"/>
</dbReference>
<dbReference type="Gene3D" id="1.10.640.10">
    <property type="entry name" value="Haem peroxidase domain superfamily, animal type"/>
    <property type="match status" value="1"/>
</dbReference>
<sequence>MATDHGTRMLQHLRHGADVLPDDAPGAKAEADRLATVSLAGSVVAGHDVAEVSTPFGYLFDDLADAFPQHHLPTGDPAGMTARLTALGTAMVEQAPADPAGNSVIPAVYTYWGQFIDHDITANTDRKTLFSDVAVEVVEPRTPADVTTGLRNLRQPALNLDSVYGDGPQGASAALYDGPALRVGRVALTTDAGDPVPGQRVTPEGDDSHDLFRDGTTAVIGDGRNDENLVVAQFHVAFLRFHNAVLEWVRVNEPHLIGRALFRRVRDLVRFHYQWLVVHDYLKTVTATGTVDQILLGGNRVFRPRHDTYMPLEFSVAAYRFGHSMVRGAYDFNLNFGRNPDGTALLPTAPFGLLFAFTGGARPAPFNGGGTTTLPFNWVIDWNRFVHKGDGDATHFARRIDTRLVPPLTQMVNQVTPDDEAQLPDLLQAVLRHLAVRNLLRGYSLAIPTGQAVAAALGVPALTTAELQAGNGDELNRALTDGGFLEATPLWFYLLKEAEVKSNGNALGPAGSRIVAETLIGQIRADEGSYLHRGWTPARGVRFPDGGLIVSISDLFRFAGVLPA</sequence>
<name>A0ABS5TN73_9ACTN</name>
<evidence type="ECO:0000256" key="1">
    <source>
        <dbReference type="ARBA" id="ARBA00004613"/>
    </source>
</evidence>
<evidence type="ECO:0000313" key="4">
    <source>
        <dbReference type="EMBL" id="MBT0771508.1"/>
    </source>
</evidence>
<comment type="caution">
    <text evidence="4">The sequence shown here is derived from an EMBL/GenBank/DDBJ whole genome shotgun (WGS) entry which is preliminary data.</text>
</comment>
<dbReference type="Pfam" id="PF03098">
    <property type="entry name" value="An_peroxidase"/>
    <property type="match status" value="1"/>
</dbReference>
<dbReference type="PANTHER" id="PTHR11475:SF4">
    <property type="entry name" value="CHORION PEROXIDASE"/>
    <property type="match status" value="1"/>
</dbReference>
<dbReference type="PANTHER" id="PTHR11475">
    <property type="entry name" value="OXIDASE/PEROXIDASE"/>
    <property type="match status" value="1"/>
</dbReference>
<evidence type="ECO:0000256" key="3">
    <source>
        <dbReference type="ARBA" id="ARBA00023180"/>
    </source>
</evidence>
<dbReference type="PRINTS" id="PR00457">
    <property type="entry name" value="ANPEROXIDASE"/>
</dbReference>
<proteinExistence type="predicted"/>
<keyword evidence="3" id="KW-0325">Glycoprotein</keyword>
<accession>A0ABS5TN73</accession>
<dbReference type="EMBL" id="JAHBAY010000009">
    <property type="protein sequence ID" value="MBT0771508.1"/>
    <property type="molecule type" value="Genomic_DNA"/>
</dbReference>
<protein>
    <recommendedName>
        <fullName evidence="6">Animal haem peroxidase</fullName>
    </recommendedName>
</protein>
<evidence type="ECO:0000256" key="2">
    <source>
        <dbReference type="ARBA" id="ARBA00022525"/>
    </source>
</evidence>